<dbReference type="EMBL" id="JASJOU010000013">
    <property type="protein sequence ID" value="MDJ1504922.1"/>
    <property type="molecule type" value="Genomic_DNA"/>
</dbReference>
<dbReference type="Pfam" id="PF01593">
    <property type="entry name" value="Amino_oxidase"/>
    <property type="match status" value="1"/>
</dbReference>
<dbReference type="InterPro" id="IPR036188">
    <property type="entry name" value="FAD/NAD-bd_sf"/>
</dbReference>
<comment type="pathway">
    <text evidence="2">Plant hormone metabolism; auxin biosynthesis.</text>
</comment>
<dbReference type="Proteomes" id="UP001232063">
    <property type="component" value="Unassembled WGS sequence"/>
</dbReference>
<dbReference type="InterPro" id="IPR002937">
    <property type="entry name" value="Amino_oxidase"/>
</dbReference>
<name>A0AAE3RC36_9BACT</name>
<proteinExistence type="inferred from homology"/>
<evidence type="ECO:0000256" key="2">
    <source>
        <dbReference type="ARBA" id="ARBA00004814"/>
    </source>
</evidence>
<keyword evidence="7" id="KW-0073">Auxin biosynthesis</keyword>
<evidence type="ECO:0000256" key="8">
    <source>
        <dbReference type="ARBA" id="ARBA00047321"/>
    </source>
</evidence>
<keyword evidence="12" id="KW-1185">Reference proteome</keyword>
<dbReference type="InterPro" id="IPR001613">
    <property type="entry name" value="Flavin_amine_oxidase"/>
</dbReference>
<sequence length="434" mass="47662">MSSYDVVIIGAGASGLLAARELARAGKKVRVLEARDRIGGRIHTIQKAGFSIPVETGAEFVHGDLPVSLGLLKEAGLEYLEMEGSAWRVEEGKVRQSDSSSIEEWDLLLEKMSQLTIDEPIGQFLETHFPDEEYKGLRESVTGFVEGYDAAETSKASTLALREEWSEENEAPQYRMPAGYSKLLAFLAIDCEKQGGEISLNALVTHVSWRKGHVEVQTSNEKTVHASQIIFTLPLGVWQAEPNSTGTIHMKPEIPAVRSAFQQMGFGAVIKFVLEFQSAFWEKEDPLTIQKMSELGFLFSDANIPTWWTQSPQKAPVLCGWLAGPKAVAYQKYTKEQLLVLAIDTLAYLFGTSSAVIEEQLVAEEITNWTIDPLTRGAYAYATVESKEALKIVSESVEDTLFFAGEALYDGPAMGTVEAAFASGLAVAHRIVKS</sequence>
<feature type="binding site" evidence="9">
    <location>
        <position position="14"/>
    </location>
    <ligand>
        <name>FAD</name>
        <dbReference type="ChEBI" id="CHEBI:57692"/>
    </ligand>
</feature>
<comment type="similarity">
    <text evidence="3">Belongs to the tryptophan 2-monooxygenase family.</text>
</comment>
<comment type="caution">
    <text evidence="11">The sequence shown here is derived from an EMBL/GenBank/DDBJ whole genome shotgun (WGS) entry which is preliminary data.</text>
</comment>
<organism evidence="11 12">
    <name type="scientific">Xanthocytophaga agilis</name>
    <dbReference type="NCBI Taxonomy" id="3048010"/>
    <lineage>
        <taxon>Bacteria</taxon>
        <taxon>Pseudomonadati</taxon>
        <taxon>Bacteroidota</taxon>
        <taxon>Cytophagia</taxon>
        <taxon>Cytophagales</taxon>
        <taxon>Rhodocytophagaceae</taxon>
        <taxon>Xanthocytophaga</taxon>
    </lineage>
</organism>
<evidence type="ECO:0000256" key="1">
    <source>
        <dbReference type="ARBA" id="ARBA00001974"/>
    </source>
</evidence>
<feature type="binding site" evidence="9">
    <location>
        <position position="204"/>
    </location>
    <ligand>
        <name>FAD</name>
        <dbReference type="ChEBI" id="CHEBI:57692"/>
    </ligand>
</feature>
<evidence type="ECO:0000256" key="9">
    <source>
        <dbReference type="PIRSR" id="PIRSR601613-1"/>
    </source>
</evidence>
<dbReference type="EC" id="1.13.12.3" evidence="4"/>
<comment type="catalytic activity">
    <reaction evidence="8">
        <text>L-tryptophan + O2 = indole-3-acetamide + CO2 + H2O</text>
        <dbReference type="Rhea" id="RHEA:16165"/>
        <dbReference type="ChEBI" id="CHEBI:15377"/>
        <dbReference type="ChEBI" id="CHEBI:15379"/>
        <dbReference type="ChEBI" id="CHEBI:16031"/>
        <dbReference type="ChEBI" id="CHEBI:16526"/>
        <dbReference type="ChEBI" id="CHEBI:57912"/>
        <dbReference type="EC" id="1.13.12.3"/>
    </reaction>
</comment>
<dbReference type="SUPFAM" id="SSF54373">
    <property type="entry name" value="FAD-linked reductases, C-terminal domain"/>
    <property type="match status" value="1"/>
</dbReference>
<evidence type="ECO:0000256" key="3">
    <source>
        <dbReference type="ARBA" id="ARBA00005833"/>
    </source>
</evidence>
<dbReference type="PRINTS" id="PR00757">
    <property type="entry name" value="AMINEOXDASEF"/>
</dbReference>
<dbReference type="PANTHER" id="PTHR10742">
    <property type="entry name" value="FLAVIN MONOAMINE OXIDASE"/>
    <property type="match status" value="1"/>
</dbReference>
<dbReference type="Gene3D" id="3.50.50.60">
    <property type="entry name" value="FAD/NAD(P)-binding domain"/>
    <property type="match status" value="1"/>
</dbReference>
<feature type="domain" description="Amine oxidase" evidence="10">
    <location>
        <begin position="121"/>
        <end position="431"/>
    </location>
</feature>
<gene>
    <name evidence="11" type="ORF">QNI22_29935</name>
</gene>
<dbReference type="Pfam" id="PF13450">
    <property type="entry name" value="NAD_binding_8"/>
    <property type="match status" value="1"/>
</dbReference>
<dbReference type="InterPro" id="IPR050281">
    <property type="entry name" value="Flavin_monoamine_oxidase"/>
</dbReference>
<evidence type="ECO:0000256" key="5">
    <source>
        <dbReference type="ARBA" id="ARBA00017871"/>
    </source>
</evidence>
<evidence type="ECO:0000313" key="12">
    <source>
        <dbReference type="Proteomes" id="UP001232063"/>
    </source>
</evidence>
<feature type="binding site" evidence="9">
    <location>
        <begin position="33"/>
        <end position="34"/>
    </location>
    <ligand>
        <name>FAD</name>
        <dbReference type="ChEBI" id="CHEBI:57692"/>
    </ligand>
</feature>
<dbReference type="GO" id="GO:0050361">
    <property type="term" value="F:tryptophan 2-monooxygenase activity"/>
    <property type="evidence" value="ECO:0007669"/>
    <property type="project" value="UniProtKB-EC"/>
</dbReference>
<keyword evidence="6 11" id="KW-0560">Oxidoreductase</keyword>
<dbReference type="RefSeq" id="WP_314516622.1">
    <property type="nucleotide sequence ID" value="NZ_JASJOU010000013.1"/>
</dbReference>
<dbReference type="SUPFAM" id="SSF51905">
    <property type="entry name" value="FAD/NAD(P)-binding domain"/>
    <property type="match status" value="1"/>
</dbReference>
<dbReference type="AlphaFoldDB" id="A0AAE3RC36"/>
<protein>
    <recommendedName>
        <fullName evidence="5">Tryptophan 2-monooxygenase</fullName>
        <ecNumber evidence="4">1.13.12.3</ecNumber>
    </recommendedName>
</protein>
<reference evidence="11" key="1">
    <citation type="submission" date="2023-05" db="EMBL/GenBank/DDBJ databases">
        <authorList>
            <person name="Zhang X."/>
        </authorList>
    </citation>
    <scope>NUCLEOTIDE SEQUENCE</scope>
    <source>
        <strain evidence="11">BD1B2-1</strain>
    </source>
</reference>
<comment type="cofactor">
    <cofactor evidence="1">
        <name>FAD</name>
        <dbReference type="ChEBI" id="CHEBI:57692"/>
    </cofactor>
</comment>
<evidence type="ECO:0000256" key="7">
    <source>
        <dbReference type="ARBA" id="ARBA00023070"/>
    </source>
</evidence>
<evidence type="ECO:0000256" key="4">
    <source>
        <dbReference type="ARBA" id="ARBA00012535"/>
    </source>
</evidence>
<evidence type="ECO:0000259" key="10">
    <source>
        <dbReference type="Pfam" id="PF01593"/>
    </source>
</evidence>
<accession>A0AAE3RC36</accession>
<dbReference type="GO" id="GO:0009851">
    <property type="term" value="P:auxin biosynthetic process"/>
    <property type="evidence" value="ECO:0007669"/>
    <property type="project" value="UniProtKB-KW"/>
</dbReference>
<evidence type="ECO:0000256" key="6">
    <source>
        <dbReference type="ARBA" id="ARBA00023002"/>
    </source>
</evidence>
<evidence type="ECO:0000313" key="11">
    <source>
        <dbReference type="EMBL" id="MDJ1504922.1"/>
    </source>
</evidence>
<dbReference type="PANTHER" id="PTHR10742:SF410">
    <property type="entry name" value="LYSINE-SPECIFIC HISTONE DEMETHYLASE 2"/>
    <property type="match status" value="1"/>
</dbReference>